<feature type="domain" description="Histidine kinase" evidence="8">
    <location>
        <begin position="830"/>
        <end position="1051"/>
    </location>
</feature>
<dbReference type="EC" id="2.7.13.3" evidence="2"/>
<dbReference type="EMBL" id="AMZN01000055">
    <property type="protein sequence ID" value="ELR70242.1"/>
    <property type="molecule type" value="Genomic_DNA"/>
</dbReference>
<dbReference type="Proteomes" id="UP000011135">
    <property type="component" value="Unassembled WGS sequence"/>
</dbReference>
<dbReference type="Gene3D" id="1.10.10.60">
    <property type="entry name" value="Homeodomain-like"/>
    <property type="match status" value="1"/>
</dbReference>
<dbReference type="InterPro" id="IPR003594">
    <property type="entry name" value="HATPase_dom"/>
</dbReference>
<dbReference type="PROSITE" id="PS01124">
    <property type="entry name" value="HTH_ARAC_FAMILY_2"/>
    <property type="match status" value="1"/>
</dbReference>
<dbReference type="Pfam" id="PF07494">
    <property type="entry name" value="Reg_prop"/>
    <property type="match status" value="3"/>
</dbReference>
<dbReference type="InterPro" id="IPR036097">
    <property type="entry name" value="HisK_dim/P_sf"/>
</dbReference>
<dbReference type="PRINTS" id="PR00344">
    <property type="entry name" value="BCTRLSENSOR"/>
</dbReference>
<dbReference type="SUPFAM" id="SSF46689">
    <property type="entry name" value="Homeodomain-like"/>
    <property type="match status" value="1"/>
</dbReference>
<keyword evidence="5" id="KW-0804">Transcription</keyword>
<sequence>MLFFESYGQKPVWKEYKEVDGMISNYIYDIKEDKNGVLWLATEGGVVKFDGYHAYTVPLLDSLGKHIPVYYVYIMPDQRLWLGTKLGLRIYDPDTRQLVSHTLSFNNPVEDIIYLGRQQVLISYLHGVYLVSTDKNFQPQGVERFDVKHFGENLIVNEFATARNDHLFISLAGYGVIHGKVNELGQWEKYQLINNPLQGEGKGFKLGKNIQVLPANRVLINYLSEGPFIYNLTTGQLEKVPGLNMPNIQTLTPYTATTYADGYLYFSVTGMGLYRIFLEDERGVPEPISFESIPDFNFLDDGISSIYVRNNTLWVATIGDGIKSTRLQDEAIKTIALHEHVGNLTSLNSVKVDSEGNLLVGSFGRGVVYLQRAEDGNFDPKQVEKVGGSLNLPSDSISEFHFDRQGNLWIATYEGLCYYTREQYERFKAGKDVTPRIYSPKYTSADPFTSGIVNDIFEDTGGNIYATTQSGLNMIDPETGAITNHLDSIKKGAFSIVKPMYYGDFLCDSTMVFFSPWVNGIIKDGFFTGNEMLFTDTYDAYIYHSVAVNGISWLGTNRGLYKYQGKTGKTIDFKERPFFKNKKINAITEDPYGTLWMGTNQGIISYHPYSGRIRQYRVPGASGWPFFHYGSVAKDHLGNVYFGTNKGVVIIDTKRIAEDENRCKADCNIMISDILVNDESKGAEVRGSHAGKAVVDVQENDVIDVLLGFPAHHLHDNISFEYSIDDEKWFPVDPVSPRVVLYRLNPGEYNLSVRAVRYGGEVVASSTIPFDVKGPWWKTWWSFIIYSLLAAGLVAAYYRYRLAGVRLKQQLELEKMARINQNLKLDFVSNISHEFRTPLTLILNDIDVLKSNGHSSTPKCLHKIEVNAQRLKRLANELIDMKKLEQEGLKLMVSQYDIIAFVRDTVQVFEELAKKNKIDLYFDTNKKFELIWFNKDQLEKVLFNLLSNAFKFTTEKGAISVSIDCQYRYQNREAIAVTVSDTGTGIADSDIDKVFDASFSRPPLNEASGFESTGIGLHLSQKLVQLHHGELSAASKKGAGSTFTMILYKGSGHFKPDQLLKYRFQHHLKRSLMRFNKEVNRENGGAKILIVEDNKDIRRYMAGVLSGYYTVFEARSGVDGIELAKTKLPDLIITDLAMPGKSGHALIREMKEDEMTSHIPIIVLTAFVSDAKKVEVLSAGADVHLSKPCDKSVLLASAQNLIRSRATLKAMFADSMANIDEAAQNSPDSDLLKRAMIVVNKHMADPYFDVVNLADKLKVSRSLLYLKFPALTNYSPKEFIHVMRVRKGAKLLKSGQYNINEASDEVGYNSVKNFRKYFKGYFGISPSAFLKNNKVKG</sequence>
<dbReference type="InterPro" id="IPR004358">
    <property type="entry name" value="Sig_transdc_His_kin-like_C"/>
</dbReference>
<comment type="caution">
    <text evidence="10">The sequence shown here is derived from an EMBL/GenBank/DDBJ whole genome shotgun (WGS) entry which is preliminary data.</text>
</comment>
<dbReference type="SMART" id="SM00387">
    <property type="entry name" value="HATPase_c"/>
    <property type="match status" value="1"/>
</dbReference>
<dbReference type="PROSITE" id="PS50109">
    <property type="entry name" value="HIS_KIN"/>
    <property type="match status" value="1"/>
</dbReference>
<dbReference type="Pfam" id="PF00512">
    <property type="entry name" value="HisKA"/>
    <property type="match status" value="1"/>
</dbReference>
<dbReference type="InterPro" id="IPR036890">
    <property type="entry name" value="HATPase_C_sf"/>
</dbReference>
<proteinExistence type="predicted"/>
<keyword evidence="10" id="KW-0808">Transferase</keyword>
<dbReference type="Gene3D" id="3.40.50.2300">
    <property type="match status" value="1"/>
</dbReference>
<dbReference type="InterPro" id="IPR018060">
    <property type="entry name" value="HTH_AraC"/>
</dbReference>
<dbReference type="GO" id="GO:0000155">
    <property type="term" value="F:phosphorelay sensor kinase activity"/>
    <property type="evidence" value="ECO:0007669"/>
    <property type="project" value="InterPro"/>
</dbReference>
<dbReference type="Pfam" id="PF12833">
    <property type="entry name" value="HTH_18"/>
    <property type="match status" value="1"/>
</dbReference>
<organism evidence="10 11">
    <name type="scientific">Fulvivirga imtechensis AK7</name>
    <dbReference type="NCBI Taxonomy" id="1237149"/>
    <lineage>
        <taxon>Bacteria</taxon>
        <taxon>Pseudomonadati</taxon>
        <taxon>Bacteroidota</taxon>
        <taxon>Cytophagia</taxon>
        <taxon>Cytophagales</taxon>
        <taxon>Fulvivirgaceae</taxon>
        <taxon>Fulvivirga</taxon>
    </lineage>
</organism>
<evidence type="ECO:0000259" key="8">
    <source>
        <dbReference type="PROSITE" id="PS50109"/>
    </source>
</evidence>
<evidence type="ECO:0000259" key="7">
    <source>
        <dbReference type="PROSITE" id="PS01124"/>
    </source>
</evidence>
<evidence type="ECO:0000256" key="3">
    <source>
        <dbReference type="ARBA" id="ARBA00022553"/>
    </source>
</evidence>
<dbReference type="Gene3D" id="2.60.40.10">
    <property type="entry name" value="Immunoglobulins"/>
    <property type="match status" value="1"/>
</dbReference>
<dbReference type="InterPro" id="IPR013783">
    <property type="entry name" value="Ig-like_fold"/>
</dbReference>
<feature type="modified residue" description="4-aspartylphosphate" evidence="6">
    <location>
        <position position="1135"/>
    </location>
</feature>
<reference evidence="10 11" key="1">
    <citation type="submission" date="2012-12" db="EMBL/GenBank/DDBJ databases">
        <title>Genome assembly of Fulvivirga imtechensis AK7.</title>
        <authorList>
            <person name="Nupur N."/>
            <person name="Khatri I."/>
            <person name="Kumar R."/>
            <person name="Subramanian S."/>
            <person name="Pinnaka A."/>
        </authorList>
    </citation>
    <scope>NUCLEOTIDE SEQUENCE [LARGE SCALE GENOMIC DNA]</scope>
    <source>
        <strain evidence="10 11">AK7</strain>
    </source>
</reference>
<evidence type="ECO:0000313" key="11">
    <source>
        <dbReference type="Proteomes" id="UP000011135"/>
    </source>
</evidence>
<dbReference type="SUPFAM" id="SSF55874">
    <property type="entry name" value="ATPase domain of HSP90 chaperone/DNA topoisomerase II/histidine kinase"/>
    <property type="match status" value="1"/>
</dbReference>
<evidence type="ECO:0000256" key="1">
    <source>
        <dbReference type="ARBA" id="ARBA00000085"/>
    </source>
</evidence>
<feature type="domain" description="Response regulatory" evidence="9">
    <location>
        <begin position="1087"/>
        <end position="1202"/>
    </location>
</feature>
<dbReference type="GO" id="GO:0043565">
    <property type="term" value="F:sequence-specific DNA binding"/>
    <property type="evidence" value="ECO:0007669"/>
    <property type="project" value="InterPro"/>
</dbReference>
<keyword evidence="10" id="KW-0418">Kinase</keyword>
<dbReference type="InterPro" id="IPR015943">
    <property type="entry name" value="WD40/YVTN_repeat-like_dom_sf"/>
</dbReference>
<evidence type="ECO:0000256" key="6">
    <source>
        <dbReference type="PROSITE-ProRule" id="PRU00169"/>
    </source>
</evidence>
<evidence type="ECO:0000259" key="9">
    <source>
        <dbReference type="PROSITE" id="PS50110"/>
    </source>
</evidence>
<accession>L8JSB4</accession>
<dbReference type="SUPFAM" id="SSF52172">
    <property type="entry name" value="CheY-like"/>
    <property type="match status" value="1"/>
</dbReference>
<keyword evidence="4" id="KW-0805">Transcription regulation</keyword>
<dbReference type="SMART" id="SM00448">
    <property type="entry name" value="REC"/>
    <property type="match status" value="1"/>
</dbReference>
<evidence type="ECO:0000256" key="4">
    <source>
        <dbReference type="ARBA" id="ARBA00023015"/>
    </source>
</evidence>
<evidence type="ECO:0000256" key="2">
    <source>
        <dbReference type="ARBA" id="ARBA00012438"/>
    </source>
</evidence>
<dbReference type="Gene3D" id="1.10.287.130">
    <property type="match status" value="1"/>
</dbReference>
<dbReference type="SUPFAM" id="SSF101898">
    <property type="entry name" value="NHL repeat"/>
    <property type="match status" value="1"/>
</dbReference>
<dbReference type="PATRIC" id="fig|1237149.3.peg.3689"/>
<dbReference type="SMART" id="SM00388">
    <property type="entry name" value="HisKA"/>
    <property type="match status" value="1"/>
</dbReference>
<dbReference type="eggNOG" id="COG0745">
    <property type="taxonomic scope" value="Bacteria"/>
</dbReference>
<dbReference type="SUPFAM" id="SSF47384">
    <property type="entry name" value="Homodimeric domain of signal transducing histidine kinase"/>
    <property type="match status" value="1"/>
</dbReference>
<dbReference type="STRING" id="1237149.C900_03927"/>
<dbReference type="SUPFAM" id="SSF63829">
    <property type="entry name" value="Calcium-dependent phosphotriesterase"/>
    <property type="match status" value="1"/>
</dbReference>
<dbReference type="Pfam" id="PF00072">
    <property type="entry name" value="Response_reg"/>
    <property type="match status" value="1"/>
</dbReference>
<dbReference type="PROSITE" id="PS50110">
    <property type="entry name" value="RESPONSE_REGULATORY"/>
    <property type="match status" value="1"/>
</dbReference>
<dbReference type="InterPro" id="IPR001789">
    <property type="entry name" value="Sig_transdc_resp-reg_receiver"/>
</dbReference>
<dbReference type="PANTHER" id="PTHR43547">
    <property type="entry name" value="TWO-COMPONENT HISTIDINE KINASE"/>
    <property type="match status" value="1"/>
</dbReference>
<comment type="catalytic activity">
    <reaction evidence="1">
        <text>ATP + protein L-histidine = ADP + protein N-phospho-L-histidine.</text>
        <dbReference type="EC" id="2.7.13.3"/>
    </reaction>
</comment>
<protein>
    <recommendedName>
        <fullName evidence="2">histidine kinase</fullName>
        <ecNumber evidence="2">2.7.13.3</ecNumber>
    </recommendedName>
</protein>
<dbReference type="SMART" id="SM00342">
    <property type="entry name" value="HTH_ARAC"/>
    <property type="match status" value="1"/>
</dbReference>
<dbReference type="GO" id="GO:0003700">
    <property type="term" value="F:DNA-binding transcription factor activity"/>
    <property type="evidence" value="ECO:0007669"/>
    <property type="project" value="InterPro"/>
</dbReference>
<feature type="domain" description="HTH araC/xylS-type" evidence="7">
    <location>
        <begin position="1233"/>
        <end position="1332"/>
    </location>
</feature>
<evidence type="ECO:0000256" key="5">
    <source>
        <dbReference type="ARBA" id="ARBA00023163"/>
    </source>
</evidence>
<gene>
    <name evidence="10" type="ORF">C900_03927</name>
</gene>
<dbReference type="InterPro" id="IPR011006">
    <property type="entry name" value="CheY-like_superfamily"/>
</dbReference>
<dbReference type="InterPro" id="IPR005467">
    <property type="entry name" value="His_kinase_dom"/>
</dbReference>
<keyword evidence="11" id="KW-1185">Reference proteome</keyword>
<dbReference type="eggNOG" id="COG2205">
    <property type="taxonomic scope" value="Bacteria"/>
</dbReference>
<dbReference type="InterPro" id="IPR011110">
    <property type="entry name" value="Reg_prop"/>
</dbReference>
<dbReference type="Gene3D" id="3.30.565.10">
    <property type="entry name" value="Histidine kinase-like ATPase, C-terminal domain"/>
    <property type="match status" value="1"/>
</dbReference>
<dbReference type="Pfam" id="PF02518">
    <property type="entry name" value="HATPase_c"/>
    <property type="match status" value="1"/>
</dbReference>
<dbReference type="InterPro" id="IPR009057">
    <property type="entry name" value="Homeodomain-like_sf"/>
</dbReference>
<dbReference type="CDD" id="cd00082">
    <property type="entry name" value="HisKA"/>
    <property type="match status" value="1"/>
</dbReference>
<dbReference type="Gene3D" id="2.130.10.10">
    <property type="entry name" value="YVTN repeat-like/Quinoprotein amine dehydrogenase"/>
    <property type="match status" value="3"/>
</dbReference>
<dbReference type="PANTHER" id="PTHR43547:SF2">
    <property type="entry name" value="HYBRID SIGNAL TRANSDUCTION HISTIDINE KINASE C"/>
    <property type="match status" value="1"/>
</dbReference>
<name>L8JSB4_9BACT</name>
<evidence type="ECO:0000313" key="10">
    <source>
        <dbReference type="EMBL" id="ELR70242.1"/>
    </source>
</evidence>
<dbReference type="InterPro" id="IPR003661">
    <property type="entry name" value="HisK_dim/P_dom"/>
</dbReference>
<keyword evidence="3 6" id="KW-0597">Phosphoprotein</keyword>